<reference evidence="2" key="2">
    <citation type="journal article" date="2023" name="IMA Fungus">
        <title>Comparative genomic study of the Penicillium genus elucidates a diverse pangenome and 15 lateral gene transfer events.</title>
        <authorList>
            <person name="Petersen C."/>
            <person name="Sorensen T."/>
            <person name="Nielsen M.R."/>
            <person name="Sondergaard T.E."/>
            <person name="Sorensen J.L."/>
            <person name="Fitzpatrick D.A."/>
            <person name="Frisvad J.C."/>
            <person name="Nielsen K.L."/>
        </authorList>
    </citation>
    <scope>NUCLEOTIDE SEQUENCE</scope>
    <source>
        <strain evidence="2">IBT 16125</strain>
    </source>
</reference>
<keyword evidence="3" id="KW-1185">Reference proteome</keyword>
<dbReference type="Proteomes" id="UP001213681">
    <property type="component" value="Unassembled WGS sequence"/>
</dbReference>
<dbReference type="InterPro" id="IPR011051">
    <property type="entry name" value="RmlC_Cupin_sf"/>
</dbReference>
<dbReference type="PANTHER" id="PTHR31189:SF2">
    <property type="entry name" value="RMLC-LIKE CUPINS SUPERFAMILY PROTEIN"/>
    <property type="match status" value="1"/>
</dbReference>
<evidence type="ECO:0000313" key="2">
    <source>
        <dbReference type="EMBL" id="KAJ5433628.1"/>
    </source>
</evidence>
<dbReference type="CDD" id="cd20306">
    <property type="entry name" value="cupin_OxDC-like"/>
    <property type="match status" value="2"/>
</dbReference>
<dbReference type="SUPFAM" id="SSF51182">
    <property type="entry name" value="RmlC-like cupins"/>
    <property type="match status" value="2"/>
</dbReference>
<gene>
    <name evidence="2" type="ORF">N7458_012784</name>
</gene>
<dbReference type="Gene3D" id="2.60.120.10">
    <property type="entry name" value="Jelly Rolls"/>
    <property type="match status" value="2"/>
</dbReference>
<sequence>MSSSPYSASLLEVESLHSSHLGSLHGITATDLDALQNLSIKRLILAPGAIQEPQWHSNANQLTYCLRGDVFVSILDTGNEFSNFTASSGDMFYVESGSLHHIENIGDAHAEAIICLRHENPQTFSLAASMGAMTDAVLGNTYDIDMSPWTDIPRTTEPKHIVKRPGQPQIPYSALLPDRHKFSIENMNAPVSNRYGSAETARSQFWPALQNMSMYSLRVEEDGMREPHWHPSTVEMGYVHRGHARMSIMNPAGIVDTYTLKPGDVYCVPAAYPHQIEVLGSENIHFLIFFDQPMPKDVGYRSSGTAMSREVLAAAFGIKSPQLSVLPFTPKDPLIVSKRNKEDPVRSKL</sequence>
<dbReference type="InterPro" id="IPR006045">
    <property type="entry name" value="Cupin_1"/>
</dbReference>
<dbReference type="SMART" id="SM00835">
    <property type="entry name" value="Cupin_1"/>
    <property type="match status" value="2"/>
</dbReference>
<dbReference type="RefSeq" id="XP_056760919.1">
    <property type="nucleotide sequence ID" value="XM_056916165.1"/>
</dbReference>
<evidence type="ECO:0000313" key="3">
    <source>
        <dbReference type="Proteomes" id="UP001213681"/>
    </source>
</evidence>
<protein>
    <submittedName>
        <fullName evidence="2">RmlC-like cupin</fullName>
    </submittedName>
</protein>
<dbReference type="PANTHER" id="PTHR31189">
    <property type="entry name" value="OS03G0336100 PROTEIN-RELATED"/>
    <property type="match status" value="1"/>
</dbReference>
<dbReference type="EMBL" id="JAPVEA010000009">
    <property type="protein sequence ID" value="KAJ5433628.1"/>
    <property type="molecule type" value="Genomic_DNA"/>
</dbReference>
<dbReference type="InterPro" id="IPR014710">
    <property type="entry name" value="RmlC-like_jellyroll"/>
</dbReference>
<dbReference type="AlphaFoldDB" id="A0AAD6BW74"/>
<accession>A0AAD6BW74</accession>
<reference evidence="2" key="1">
    <citation type="submission" date="2022-12" db="EMBL/GenBank/DDBJ databases">
        <authorList>
            <person name="Petersen C."/>
        </authorList>
    </citation>
    <scope>NUCLEOTIDE SEQUENCE</scope>
    <source>
        <strain evidence="2">IBT 16125</strain>
    </source>
</reference>
<evidence type="ECO:0000259" key="1">
    <source>
        <dbReference type="SMART" id="SM00835"/>
    </source>
</evidence>
<comment type="caution">
    <text evidence="2">The sequence shown here is derived from an EMBL/GenBank/DDBJ whole genome shotgun (WGS) entry which is preliminary data.</text>
</comment>
<dbReference type="Pfam" id="PF00190">
    <property type="entry name" value="Cupin_1"/>
    <property type="match status" value="2"/>
</dbReference>
<organism evidence="2 3">
    <name type="scientific">Penicillium daleae</name>
    <dbReference type="NCBI Taxonomy" id="63821"/>
    <lineage>
        <taxon>Eukaryota</taxon>
        <taxon>Fungi</taxon>
        <taxon>Dikarya</taxon>
        <taxon>Ascomycota</taxon>
        <taxon>Pezizomycotina</taxon>
        <taxon>Eurotiomycetes</taxon>
        <taxon>Eurotiomycetidae</taxon>
        <taxon>Eurotiales</taxon>
        <taxon>Aspergillaceae</taxon>
        <taxon>Penicillium</taxon>
    </lineage>
</organism>
<feature type="domain" description="Cupin type-1" evidence="1">
    <location>
        <begin position="182"/>
        <end position="324"/>
    </location>
</feature>
<proteinExistence type="predicted"/>
<feature type="domain" description="Cupin type-1" evidence="1">
    <location>
        <begin position="8"/>
        <end position="150"/>
    </location>
</feature>
<name>A0AAD6BW74_9EURO</name>
<dbReference type="GeneID" id="81606408"/>
<dbReference type="InterPro" id="IPR050253">
    <property type="entry name" value="Seed_Storage-Functional"/>
</dbReference>